<evidence type="ECO:0000256" key="2">
    <source>
        <dbReference type="ARBA" id="ARBA00022553"/>
    </source>
</evidence>
<evidence type="ECO:0000256" key="3">
    <source>
        <dbReference type="ARBA" id="ARBA00023015"/>
    </source>
</evidence>
<evidence type="ECO:0000256" key="6">
    <source>
        <dbReference type="PROSITE-ProRule" id="PRU00169"/>
    </source>
</evidence>
<dbReference type="Pfam" id="PF00196">
    <property type="entry name" value="GerE"/>
    <property type="match status" value="1"/>
</dbReference>
<evidence type="ECO:0000259" key="7">
    <source>
        <dbReference type="PROSITE" id="PS50043"/>
    </source>
</evidence>
<dbReference type="SMART" id="SM00448">
    <property type="entry name" value="REC"/>
    <property type="match status" value="1"/>
</dbReference>
<dbReference type="PROSITE" id="PS50110">
    <property type="entry name" value="RESPONSE_REGULATORY"/>
    <property type="match status" value="1"/>
</dbReference>
<dbReference type="PROSITE" id="PS50043">
    <property type="entry name" value="HTH_LUXR_2"/>
    <property type="match status" value="1"/>
</dbReference>
<dbReference type="InterPro" id="IPR001789">
    <property type="entry name" value="Sig_transdc_resp-reg_receiver"/>
</dbReference>
<dbReference type="CDD" id="cd17535">
    <property type="entry name" value="REC_NarL-like"/>
    <property type="match status" value="1"/>
</dbReference>
<evidence type="ECO:0000256" key="4">
    <source>
        <dbReference type="ARBA" id="ARBA00023125"/>
    </source>
</evidence>
<accession>A0A0A8X6E4</accession>
<dbReference type="InterPro" id="IPR016032">
    <property type="entry name" value="Sig_transdc_resp-reg_C-effctor"/>
</dbReference>
<evidence type="ECO:0000313" key="10">
    <source>
        <dbReference type="Proteomes" id="UP000031014"/>
    </source>
</evidence>
<sequence>MSAKLFIVDDHPVFRAGLKTILMSESDFEIIGEAQSGEEALQKLKEIEPDIIVMDISMPGKDGIETTKEIRKSNTKVKILLLTMFSDEAYLKEGLAAGAQGYVLKRAVDTELINAIRIVLNGEHYIYPTLIPYLYKQADEKVEASENDKPHLSQRETEVLKLIALGYTQREISEELFVSIKTVETYKTRIMEKIGATKRSALVKYAIKHNLISYD</sequence>
<name>A0A0A8X6E4_MESS1</name>
<dbReference type="Gene3D" id="3.40.50.2300">
    <property type="match status" value="1"/>
</dbReference>
<dbReference type="PRINTS" id="PR00038">
    <property type="entry name" value="HTHLUXR"/>
</dbReference>
<dbReference type="InterPro" id="IPR039420">
    <property type="entry name" value="WalR-like"/>
</dbReference>
<dbReference type="SUPFAM" id="SSF52172">
    <property type="entry name" value="CheY-like"/>
    <property type="match status" value="1"/>
</dbReference>
<protein>
    <submittedName>
        <fullName evidence="9">Two component transcriptional regulator, LuxR family</fullName>
    </submittedName>
</protein>
<gene>
    <name evidence="9" type="ORF">SAMD00020551_3630</name>
</gene>
<dbReference type="RefSeq" id="WP_041967124.1">
    <property type="nucleotide sequence ID" value="NZ_BASE01000083.1"/>
</dbReference>
<comment type="subcellular location">
    <subcellularLocation>
        <location evidence="1">Cytoplasm</location>
    </subcellularLocation>
</comment>
<keyword evidence="10" id="KW-1185">Reference proteome</keyword>
<dbReference type="GO" id="GO:0006355">
    <property type="term" value="P:regulation of DNA-templated transcription"/>
    <property type="evidence" value="ECO:0007669"/>
    <property type="project" value="InterPro"/>
</dbReference>
<evidence type="ECO:0000259" key="8">
    <source>
        <dbReference type="PROSITE" id="PS50110"/>
    </source>
</evidence>
<keyword evidence="2 6" id="KW-0597">Phosphoprotein</keyword>
<dbReference type="STRING" id="1321606.SAMD00020551_3630"/>
<organism evidence="9 10">
    <name type="scientific">Mesobacillus selenatarsenatis (strain DSM 18680 / JCM 14380 / FERM P-15431 / SF-1)</name>
    <dbReference type="NCBI Taxonomy" id="1321606"/>
    <lineage>
        <taxon>Bacteria</taxon>
        <taxon>Bacillati</taxon>
        <taxon>Bacillota</taxon>
        <taxon>Bacilli</taxon>
        <taxon>Bacillales</taxon>
        <taxon>Bacillaceae</taxon>
        <taxon>Mesobacillus</taxon>
    </lineage>
</organism>
<dbReference type="GO" id="GO:0000160">
    <property type="term" value="P:phosphorelay signal transduction system"/>
    <property type="evidence" value="ECO:0007669"/>
    <property type="project" value="InterPro"/>
</dbReference>
<feature type="domain" description="HTH luxR-type" evidence="7">
    <location>
        <begin position="145"/>
        <end position="210"/>
    </location>
</feature>
<dbReference type="InterPro" id="IPR058245">
    <property type="entry name" value="NreC/VraR/RcsB-like_REC"/>
</dbReference>
<reference evidence="9 10" key="1">
    <citation type="submission" date="2013-06" db="EMBL/GenBank/DDBJ databases">
        <title>Whole genome shotgun sequence of Bacillus selenatarsenatis SF-1.</title>
        <authorList>
            <person name="Kuroda M."/>
            <person name="Sei K."/>
            <person name="Yamashita M."/>
            <person name="Ike M."/>
        </authorList>
    </citation>
    <scope>NUCLEOTIDE SEQUENCE [LARGE SCALE GENOMIC DNA]</scope>
    <source>
        <strain evidence="9 10">SF-1</strain>
    </source>
</reference>
<dbReference type="OrthoDB" id="9780153at2"/>
<dbReference type="CDD" id="cd06170">
    <property type="entry name" value="LuxR_C_like"/>
    <property type="match status" value="1"/>
</dbReference>
<dbReference type="AlphaFoldDB" id="A0A0A8X6E4"/>
<dbReference type="Proteomes" id="UP000031014">
    <property type="component" value="Unassembled WGS sequence"/>
</dbReference>
<keyword evidence="4" id="KW-0238">DNA-binding</keyword>
<dbReference type="Pfam" id="PF00072">
    <property type="entry name" value="Response_reg"/>
    <property type="match status" value="1"/>
</dbReference>
<keyword evidence="5" id="KW-0804">Transcription</keyword>
<dbReference type="PANTHER" id="PTHR43214:SF43">
    <property type="entry name" value="TWO-COMPONENT RESPONSE REGULATOR"/>
    <property type="match status" value="1"/>
</dbReference>
<dbReference type="SUPFAM" id="SSF46894">
    <property type="entry name" value="C-terminal effector domain of the bipartite response regulators"/>
    <property type="match status" value="1"/>
</dbReference>
<evidence type="ECO:0000256" key="5">
    <source>
        <dbReference type="ARBA" id="ARBA00023163"/>
    </source>
</evidence>
<dbReference type="InterPro" id="IPR000792">
    <property type="entry name" value="Tscrpt_reg_LuxR_C"/>
</dbReference>
<feature type="domain" description="Response regulatory" evidence="8">
    <location>
        <begin position="4"/>
        <end position="120"/>
    </location>
</feature>
<feature type="modified residue" description="4-aspartylphosphate" evidence="6">
    <location>
        <position position="55"/>
    </location>
</feature>
<dbReference type="GO" id="GO:0005737">
    <property type="term" value="C:cytoplasm"/>
    <property type="evidence" value="ECO:0007669"/>
    <property type="project" value="UniProtKB-SubCell"/>
</dbReference>
<dbReference type="GO" id="GO:0003677">
    <property type="term" value="F:DNA binding"/>
    <property type="evidence" value="ECO:0007669"/>
    <property type="project" value="UniProtKB-KW"/>
</dbReference>
<dbReference type="EMBL" id="BASE01000083">
    <property type="protein sequence ID" value="GAM15473.1"/>
    <property type="molecule type" value="Genomic_DNA"/>
</dbReference>
<dbReference type="PANTHER" id="PTHR43214">
    <property type="entry name" value="TWO-COMPONENT RESPONSE REGULATOR"/>
    <property type="match status" value="1"/>
</dbReference>
<evidence type="ECO:0000313" key="9">
    <source>
        <dbReference type="EMBL" id="GAM15473.1"/>
    </source>
</evidence>
<evidence type="ECO:0000256" key="1">
    <source>
        <dbReference type="ARBA" id="ARBA00004496"/>
    </source>
</evidence>
<keyword evidence="3" id="KW-0805">Transcription regulation</keyword>
<proteinExistence type="predicted"/>
<dbReference type="SMART" id="SM00421">
    <property type="entry name" value="HTH_LUXR"/>
    <property type="match status" value="1"/>
</dbReference>
<dbReference type="InterPro" id="IPR011006">
    <property type="entry name" value="CheY-like_superfamily"/>
</dbReference>
<comment type="caution">
    <text evidence="9">The sequence shown here is derived from an EMBL/GenBank/DDBJ whole genome shotgun (WGS) entry which is preliminary data.</text>
</comment>